<feature type="transmembrane region" description="Helical" evidence="1">
    <location>
        <begin position="41"/>
        <end position="62"/>
    </location>
</feature>
<dbReference type="EMBL" id="LHXL01000002">
    <property type="protein sequence ID" value="KXA90637.1"/>
    <property type="molecule type" value="Genomic_DNA"/>
</dbReference>
<sequence>MVSQRHKLKSPFKDKSAIYFCTQKKEEVKFLKIRQKGQGSAVQYATLVLVIIAIIISAISLFRVSGVEVPQNLATNEDISSLNEEIQGIKSSIQELRTNQSSILDKIGVKAPARLSVTSISAPTVNHLSPHQL</sequence>
<accession>A0A133U8Y9</accession>
<keyword evidence="1" id="KW-0812">Transmembrane</keyword>
<keyword evidence="1" id="KW-0472">Membrane</keyword>
<dbReference type="AlphaFoldDB" id="A0A133U8Y9"/>
<keyword evidence="1" id="KW-1133">Transmembrane helix</keyword>
<proteinExistence type="predicted"/>
<keyword evidence="3" id="KW-1185">Reference proteome</keyword>
<name>A0A133U8Y9_9EURY</name>
<evidence type="ECO:0000313" key="3">
    <source>
        <dbReference type="Proteomes" id="UP000070589"/>
    </source>
</evidence>
<evidence type="ECO:0000313" key="2">
    <source>
        <dbReference type="EMBL" id="KXA90637.1"/>
    </source>
</evidence>
<dbReference type="Proteomes" id="UP000070589">
    <property type="component" value="Unassembled WGS sequence"/>
</dbReference>
<reference evidence="2 3" key="1">
    <citation type="journal article" date="2016" name="Sci. Rep.">
        <title>Metabolic traits of an uncultured archaeal lineage -MSBL1- from brine pools of the Red Sea.</title>
        <authorList>
            <person name="Mwirichia R."/>
            <person name="Alam I."/>
            <person name="Rashid M."/>
            <person name="Vinu M."/>
            <person name="Ba-Alawi W."/>
            <person name="Anthony Kamau A."/>
            <person name="Kamanda Ngugi D."/>
            <person name="Goker M."/>
            <person name="Klenk H.P."/>
            <person name="Bajic V."/>
            <person name="Stingl U."/>
        </authorList>
    </citation>
    <scope>NUCLEOTIDE SEQUENCE [LARGE SCALE GENOMIC DNA]</scope>
    <source>
        <strain evidence="2">SCGC-AAA259D14</strain>
    </source>
</reference>
<gene>
    <name evidence="2" type="ORF">AKJ62_00255</name>
</gene>
<protein>
    <submittedName>
        <fullName evidence="2">Uncharacterized protein</fullName>
    </submittedName>
</protein>
<comment type="caution">
    <text evidence="2">The sequence shown here is derived from an EMBL/GenBank/DDBJ whole genome shotgun (WGS) entry which is preliminary data.</text>
</comment>
<evidence type="ECO:0000256" key="1">
    <source>
        <dbReference type="SAM" id="Phobius"/>
    </source>
</evidence>
<organism evidence="2 3">
    <name type="scientific">candidate division MSBL1 archaeon SCGC-AAA259D14</name>
    <dbReference type="NCBI Taxonomy" id="1698261"/>
    <lineage>
        <taxon>Archaea</taxon>
        <taxon>Methanobacteriati</taxon>
        <taxon>Methanobacteriota</taxon>
        <taxon>candidate division MSBL1</taxon>
    </lineage>
</organism>